<feature type="coiled-coil region" evidence="3">
    <location>
        <begin position="159"/>
        <end position="200"/>
    </location>
</feature>
<dbReference type="GO" id="GO:0003729">
    <property type="term" value="F:mRNA binding"/>
    <property type="evidence" value="ECO:0007669"/>
    <property type="project" value="InterPro"/>
</dbReference>
<dbReference type="InterPro" id="IPR038294">
    <property type="entry name" value="SLBP_RNA_bind_sf"/>
</dbReference>
<dbReference type="InterPro" id="IPR029344">
    <property type="entry name" value="SLBP_RNA_bind"/>
</dbReference>
<feature type="compositionally biased region" description="Basic residues" evidence="4">
    <location>
        <begin position="454"/>
        <end position="465"/>
    </location>
</feature>
<reference evidence="6 7" key="1">
    <citation type="submission" date="2019-03" db="EMBL/GenBank/DDBJ databases">
        <title>An improved genome assembly of the fluke Schistosoma japonicum.</title>
        <authorList>
            <person name="Hu W."/>
            <person name="Luo F."/>
            <person name="Yin M."/>
            <person name="Mo X."/>
            <person name="Sun C."/>
            <person name="Wu Q."/>
            <person name="Zhu B."/>
            <person name="Xiang M."/>
            <person name="Wang J."/>
            <person name="Wang Y."/>
            <person name="Zhang T."/>
            <person name="Xu B."/>
            <person name="Zheng H."/>
            <person name="Feng Z."/>
        </authorList>
    </citation>
    <scope>NUCLEOTIDE SEQUENCE [LARGE SCALE GENOMIC DNA]</scope>
    <source>
        <strain evidence="6">HuSjv2</strain>
        <tissue evidence="6">Worms</tissue>
    </source>
</reference>
<name>A0A4Z2CWN5_SCHJA</name>
<keyword evidence="7" id="KW-1185">Reference proteome</keyword>
<feature type="compositionally biased region" description="Polar residues" evidence="4">
    <location>
        <begin position="437"/>
        <end position="448"/>
    </location>
</feature>
<protein>
    <submittedName>
        <fullName evidence="6">Histone RNA hairpin-binding protein</fullName>
    </submittedName>
</protein>
<accession>A0A4Z2CWN5</accession>
<evidence type="ECO:0000313" key="6">
    <source>
        <dbReference type="EMBL" id="TNN08672.1"/>
    </source>
</evidence>
<feature type="region of interest" description="Disordered" evidence="4">
    <location>
        <begin position="437"/>
        <end position="465"/>
    </location>
</feature>
<evidence type="ECO:0000256" key="4">
    <source>
        <dbReference type="SAM" id="MobiDB-lite"/>
    </source>
</evidence>
<dbReference type="Proteomes" id="UP000311919">
    <property type="component" value="Unassembled WGS sequence"/>
</dbReference>
<feature type="compositionally biased region" description="Polar residues" evidence="4">
    <location>
        <begin position="71"/>
        <end position="83"/>
    </location>
</feature>
<evidence type="ECO:0000256" key="2">
    <source>
        <dbReference type="ARBA" id="ARBA00022884"/>
    </source>
</evidence>
<dbReference type="OrthoDB" id="265795at2759"/>
<dbReference type="EMBL" id="SKCS01000404">
    <property type="protein sequence ID" value="TNN08672.1"/>
    <property type="molecule type" value="Genomic_DNA"/>
</dbReference>
<gene>
    <name evidence="6" type="ORF">EWB00_006842</name>
</gene>
<dbReference type="AlphaFoldDB" id="A0A4Z2CWN5"/>
<comment type="similarity">
    <text evidence="1">Belongs to the SLBP family.</text>
</comment>
<sequence length="465" mass="54021">MTSVAEDRRRSRKSAPVKNAIFLGAINKERSRINLLVGQSHTDNLSHDHRENEREVRISCQIDRSERSRRSSTQKVGTTTPFRMSTPVRNCEATPRYRTRHRSKEESCDHNRSRSILTSIGSRRKFHPDYDPLIEIRRAQERLDRYRTQGDWKIDMLLSDDADEDLNRYEEKLRRRLAERGEAQQSIELERRQMELLRRQKDIDMGKVTERYAEYVLSIPKPERQKFHPRTPNKFRKVSRRAWDGMIRKWRKHLHNFDDLNFEDTWRSLSTDLSGNFSGSSWVLESATSSDTENVNPEEYHIPLAINNQPLSRTFQSPRDLTASPTIKISYSCNQYRKFDEDEDTLQANPGHHKEEHFPTIVLKEEEEDTLTGLTSTHDDRRITRRSKTFSGPSADVLHSGLTNDMQSLAAVGQKRSSGHIDQSSVGKRPVNIQSFTDFPHLTSSNDGVASPNKRSKRIGTKHEA</sequence>
<dbReference type="InterPro" id="IPR026502">
    <property type="entry name" value="SLBP1/SLBP2"/>
</dbReference>
<dbReference type="GO" id="GO:0051028">
    <property type="term" value="P:mRNA transport"/>
    <property type="evidence" value="ECO:0007669"/>
    <property type="project" value="TreeGrafter"/>
</dbReference>
<dbReference type="FunFam" id="1.10.8.1120:FF:000001">
    <property type="entry name" value="Histone RNA hairpin-binding protein-like"/>
    <property type="match status" value="1"/>
</dbReference>
<dbReference type="GO" id="GO:0006398">
    <property type="term" value="P:mRNA 3'-end processing by stem-loop binding and cleavage"/>
    <property type="evidence" value="ECO:0007669"/>
    <property type="project" value="TreeGrafter"/>
</dbReference>
<organism evidence="6 7">
    <name type="scientific">Schistosoma japonicum</name>
    <name type="common">Blood fluke</name>
    <dbReference type="NCBI Taxonomy" id="6182"/>
    <lineage>
        <taxon>Eukaryota</taxon>
        <taxon>Metazoa</taxon>
        <taxon>Spiralia</taxon>
        <taxon>Lophotrochozoa</taxon>
        <taxon>Platyhelminthes</taxon>
        <taxon>Trematoda</taxon>
        <taxon>Digenea</taxon>
        <taxon>Strigeidida</taxon>
        <taxon>Schistosomatoidea</taxon>
        <taxon>Schistosomatidae</taxon>
        <taxon>Schistosoma</taxon>
    </lineage>
</organism>
<dbReference type="STRING" id="6182.A0A4Z2CWN5"/>
<proteinExistence type="inferred from homology"/>
<feature type="domain" description="Histone RNA hairpin-binding protein RNA-binding" evidence="5">
    <location>
        <begin position="194"/>
        <end position="259"/>
    </location>
</feature>
<evidence type="ECO:0000259" key="5">
    <source>
        <dbReference type="Pfam" id="PF15247"/>
    </source>
</evidence>
<dbReference type="GO" id="GO:0071204">
    <property type="term" value="C:histone pre-mRNA 3'end processing complex"/>
    <property type="evidence" value="ECO:0007669"/>
    <property type="project" value="TreeGrafter"/>
</dbReference>
<dbReference type="GO" id="GO:0005737">
    <property type="term" value="C:cytoplasm"/>
    <property type="evidence" value="ECO:0007669"/>
    <property type="project" value="TreeGrafter"/>
</dbReference>
<feature type="region of interest" description="Disordered" evidence="4">
    <location>
        <begin position="370"/>
        <end position="395"/>
    </location>
</feature>
<dbReference type="GO" id="GO:0071207">
    <property type="term" value="F:histone pre-mRNA stem-loop binding"/>
    <property type="evidence" value="ECO:0007669"/>
    <property type="project" value="TreeGrafter"/>
</dbReference>
<dbReference type="Pfam" id="PF15247">
    <property type="entry name" value="SLBP_RNA_bind"/>
    <property type="match status" value="1"/>
</dbReference>
<feature type="region of interest" description="Disordered" evidence="4">
    <location>
        <begin position="61"/>
        <end position="87"/>
    </location>
</feature>
<keyword evidence="3" id="KW-0175">Coiled coil</keyword>
<dbReference type="PANTHER" id="PTHR17408">
    <property type="entry name" value="HISTONE RNA HAIRPIN-BINDING PROTEIN"/>
    <property type="match status" value="1"/>
</dbReference>
<evidence type="ECO:0000313" key="7">
    <source>
        <dbReference type="Proteomes" id="UP000311919"/>
    </source>
</evidence>
<evidence type="ECO:0000256" key="3">
    <source>
        <dbReference type="SAM" id="Coils"/>
    </source>
</evidence>
<comment type="caution">
    <text evidence="6">The sequence shown here is derived from an EMBL/GenBank/DDBJ whole genome shotgun (WGS) entry which is preliminary data.</text>
</comment>
<dbReference type="Gene3D" id="1.10.8.1120">
    <property type="entry name" value="Histone RNA hairpin-binding protein RNA-binding domain"/>
    <property type="match status" value="1"/>
</dbReference>
<evidence type="ECO:0000256" key="1">
    <source>
        <dbReference type="ARBA" id="ARBA00006151"/>
    </source>
</evidence>
<dbReference type="PANTHER" id="PTHR17408:SF0">
    <property type="entry name" value="HISTONE RNA HAIRPIN-BINDING PROTEIN"/>
    <property type="match status" value="1"/>
</dbReference>
<keyword evidence="2" id="KW-0694">RNA-binding</keyword>